<evidence type="ECO:0000256" key="3">
    <source>
        <dbReference type="ARBA" id="ARBA00013738"/>
    </source>
</evidence>
<proteinExistence type="inferred from homology"/>
<keyword evidence="5" id="KW-0282">Flagellum</keyword>
<dbReference type="Pfam" id="PF00612">
    <property type="entry name" value="IQ"/>
    <property type="match status" value="1"/>
</dbReference>
<evidence type="ECO:0000256" key="6">
    <source>
        <dbReference type="ARBA" id="ARBA00023069"/>
    </source>
</evidence>
<keyword evidence="10" id="KW-1185">Reference proteome</keyword>
<dbReference type="PANTHER" id="PTHR14871">
    <property type="entry name" value="DYNEIN REGULATORY COMPLEX PROTEIN 9"/>
    <property type="match status" value="1"/>
</dbReference>
<dbReference type="GeneID" id="114247993"/>
<evidence type="ECO:0000256" key="9">
    <source>
        <dbReference type="ARBA" id="ARBA00032183"/>
    </source>
</evidence>
<dbReference type="Proteomes" id="UP000504629">
    <property type="component" value="Unplaced"/>
</dbReference>
<protein>
    <recommendedName>
        <fullName evidence="3">Dynein regulatory complex protein 9</fullName>
    </recommendedName>
    <alternativeName>
        <fullName evidence="9">IQ domain-containing protein G</fullName>
    </alternativeName>
</protein>
<gene>
    <name evidence="11" type="primary">LOC114247993</name>
</gene>
<evidence type="ECO:0000313" key="10">
    <source>
        <dbReference type="Proteomes" id="UP000504629"/>
    </source>
</evidence>
<dbReference type="AlphaFoldDB" id="A0A6J2K7F1"/>
<evidence type="ECO:0000313" key="11">
    <source>
        <dbReference type="RefSeq" id="XP_028036897.1"/>
    </source>
</evidence>
<dbReference type="RefSeq" id="XP_028036897.1">
    <property type="nucleotide sequence ID" value="XM_028181096.1"/>
</dbReference>
<organism evidence="10 11">
    <name type="scientific">Bombyx mandarina</name>
    <name type="common">Wild silk moth</name>
    <name type="synonym">Wild silkworm</name>
    <dbReference type="NCBI Taxonomy" id="7092"/>
    <lineage>
        <taxon>Eukaryota</taxon>
        <taxon>Metazoa</taxon>
        <taxon>Ecdysozoa</taxon>
        <taxon>Arthropoda</taxon>
        <taxon>Hexapoda</taxon>
        <taxon>Insecta</taxon>
        <taxon>Pterygota</taxon>
        <taxon>Neoptera</taxon>
        <taxon>Endopterygota</taxon>
        <taxon>Lepidoptera</taxon>
        <taxon>Glossata</taxon>
        <taxon>Ditrysia</taxon>
        <taxon>Bombycoidea</taxon>
        <taxon>Bombycidae</taxon>
        <taxon>Bombycinae</taxon>
        <taxon>Bombyx</taxon>
    </lineage>
</organism>
<dbReference type="PANTHER" id="PTHR14871:SF1">
    <property type="entry name" value="DYNEIN REGULATORY COMPLEX PROTEIN 9"/>
    <property type="match status" value="1"/>
</dbReference>
<dbReference type="OrthoDB" id="10254713at2759"/>
<dbReference type="InterPro" id="IPR042618">
    <property type="entry name" value="IQCG"/>
</dbReference>
<keyword evidence="4" id="KW-0963">Cytoplasm</keyword>
<dbReference type="InterPro" id="IPR000048">
    <property type="entry name" value="IQ_motif_EF-hand-BS"/>
</dbReference>
<evidence type="ECO:0000256" key="7">
    <source>
        <dbReference type="ARBA" id="ARBA00023212"/>
    </source>
</evidence>
<sequence length="204" mass="24410">MTLMTIIEELKMKSCQFSVELRDADQIIATLRDQRSDEYLNASTRLCYTEKWLQARAESLELEYSIKREPLPRTDHEQRVHDELLKAYSLQIAEREKSLEYWHSRYAVDTASINRRLKEKADQFRCVSARRAELQKLYDLHEGEMRAWLTFKKERAARLLREKRLRDSATRIQAWWRGVMVRRALGAFRHLRNAKKLPTKGKKK</sequence>
<dbReference type="CDD" id="cd23766">
    <property type="entry name" value="IQCG"/>
    <property type="match status" value="1"/>
</dbReference>
<evidence type="ECO:0000256" key="4">
    <source>
        <dbReference type="ARBA" id="ARBA00022490"/>
    </source>
</evidence>
<keyword evidence="7" id="KW-0206">Cytoskeleton</keyword>
<evidence type="ECO:0000256" key="2">
    <source>
        <dbReference type="ARBA" id="ARBA00008222"/>
    </source>
</evidence>
<name>A0A6J2K7F1_BOMMA</name>
<dbReference type="GO" id="GO:0031514">
    <property type="term" value="C:motile cilium"/>
    <property type="evidence" value="ECO:0007669"/>
    <property type="project" value="TreeGrafter"/>
</dbReference>
<accession>A0A6J2K7F1</accession>
<dbReference type="KEGG" id="bman:114247993"/>
<evidence type="ECO:0000256" key="1">
    <source>
        <dbReference type="ARBA" id="ARBA00004611"/>
    </source>
</evidence>
<comment type="similarity">
    <text evidence="2">Belongs to the DRC9 family.</text>
</comment>
<dbReference type="GO" id="GO:0005737">
    <property type="term" value="C:cytoplasm"/>
    <property type="evidence" value="ECO:0007669"/>
    <property type="project" value="TreeGrafter"/>
</dbReference>
<comment type="subcellular location">
    <subcellularLocation>
        <location evidence="1">Cytoplasm</location>
        <location evidence="1">Cytoskeleton</location>
        <location evidence="1">Flagellum axoneme</location>
    </subcellularLocation>
</comment>
<evidence type="ECO:0000256" key="5">
    <source>
        <dbReference type="ARBA" id="ARBA00022846"/>
    </source>
</evidence>
<evidence type="ECO:0000256" key="8">
    <source>
        <dbReference type="ARBA" id="ARBA00023273"/>
    </source>
</evidence>
<keyword evidence="8" id="KW-0966">Cell projection</keyword>
<reference evidence="11" key="1">
    <citation type="submission" date="2025-08" db="UniProtKB">
        <authorList>
            <consortium name="RefSeq"/>
        </authorList>
    </citation>
    <scope>IDENTIFICATION</scope>
    <source>
        <tissue evidence="11">Silk gland</tissue>
    </source>
</reference>
<dbReference type="SMART" id="SM00015">
    <property type="entry name" value="IQ"/>
    <property type="match status" value="1"/>
</dbReference>
<dbReference type="PROSITE" id="PS50096">
    <property type="entry name" value="IQ"/>
    <property type="match status" value="1"/>
</dbReference>
<keyword evidence="6" id="KW-0969">Cilium</keyword>
<dbReference type="GO" id="GO:0044782">
    <property type="term" value="P:cilium organization"/>
    <property type="evidence" value="ECO:0007669"/>
    <property type="project" value="TreeGrafter"/>
</dbReference>